<dbReference type="EMBL" id="KE624414">
    <property type="protein sequence ID" value="EXC47695.1"/>
    <property type="molecule type" value="Genomic_DNA"/>
</dbReference>
<gene>
    <name evidence="2" type="ORF">L484_002406</name>
</gene>
<name>W9T2H7_9ROSA</name>
<evidence type="ECO:0000313" key="3">
    <source>
        <dbReference type="Proteomes" id="UP000030645"/>
    </source>
</evidence>
<organism evidence="2 3">
    <name type="scientific">Morus notabilis</name>
    <dbReference type="NCBI Taxonomy" id="981085"/>
    <lineage>
        <taxon>Eukaryota</taxon>
        <taxon>Viridiplantae</taxon>
        <taxon>Streptophyta</taxon>
        <taxon>Embryophyta</taxon>
        <taxon>Tracheophyta</taxon>
        <taxon>Spermatophyta</taxon>
        <taxon>Magnoliopsida</taxon>
        <taxon>eudicotyledons</taxon>
        <taxon>Gunneridae</taxon>
        <taxon>Pentapetalae</taxon>
        <taxon>rosids</taxon>
        <taxon>fabids</taxon>
        <taxon>Rosales</taxon>
        <taxon>Moraceae</taxon>
        <taxon>Moreae</taxon>
        <taxon>Morus</taxon>
    </lineage>
</organism>
<feature type="transmembrane region" description="Helical" evidence="1">
    <location>
        <begin position="90"/>
        <end position="115"/>
    </location>
</feature>
<reference evidence="3" key="1">
    <citation type="submission" date="2013-01" db="EMBL/GenBank/DDBJ databases">
        <title>Draft Genome Sequence of a Mulberry Tree, Morus notabilis C.K. Schneid.</title>
        <authorList>
            <person name="He N."/>
            <person name="Zhao S."/>
        </authorList>
    </citation>
    <scope>NUCLEOTIDE SEQUENCE</scope>
</reference>
<accession>W9T2H7</accession>
<dbReference type="AlphaFoldDB" id="W9T2H7"/>
<dbReference type="eggNOG" id="KOG1441">
    <property type="taxonomic scope" value="Eukaryota"/>
</dbReference>
<protein>
    <submittedName>
        <fullName evidence="2">Uncharacterized protein</fullName>
    </submittedName>
</protein>
<keyword evidence="1" id="KW-1133">Transmembrane helix</keyword>
<keyword evidence="3" id="KW-1185">Reference proteome</keyword>
<keyword evidence="1" id="KW-0812">Transmembrane</keyword>
<dbReference type="Proteomes" id="UP000030645">
    <property type="component" value="Unassembled WGS sequence"/>
</dbReference>
<keyword evidence="1" id="KW-0472">Membrane</keyword>
<evidence type="ECO:0000313" key="2">
    <source>
        <dbReference type="EMBL" id="EXC47695.1"/>
    </source>
</evidence>
<sequence length="145" mass="15576">MLFSHKMFNFLSTKEVRKIMKRKDSDPAEKGHMIALEALRASLFNEYLSPGAGGANRTPAQRQICARAAALAFNFVIAIGIIFMNKLWSGALALGATSAITHVVLGQFKTCAVLLGSYYLFGSNPGTTSICGAFAAIAGNMYVYT</sequence>
<dbReference type="STRING" id="981085.W9T2H7"/>
<evidence type="ECO:0000256" key="1">
    <source>
        <dbReference type="SAM" id="Phobius"/>
    </source>
</evidence>
<proteinExistence type="predicted"/>
<feature type="transmembrane region" description="Helical" evidence="1">
    <location>
        <begin position="64"/>
        <end position="84"/>
    </location>
</feature>